<reference evidence="2 3" key="1">
    <citation type="submission" date="2020-01" db="EMBL/GenBank/DDBJ databases">
        <authorList>
            <consortium name="DOE Joint Genome Institute"/>
            <person name="Haridas S."/>
            <person name="Albert R."/>
            <person name="Binder M."/>
            <person name="Bloem J."/>
            <person name="Labutti K."/>
            <person name="Salamov A."/>
            <person name="Andreopoulos B."/>
            <person name="Baker S.E."/>
            <person name="Barry K."/>
            <person name="Bills G."/>
            <person name="Bluhm B.H."/>
            <person name="Cannon C."/>
            <person name="Castanera R."/>
            <person name="Culley D.E."/>
            <person name="Daum C."/>
            <person name="Ezra D."/>
            <person name="Gonzalez J.B."/>
            <person name="Henrissat B."/>
            <person name="Kuo A."/>
            <person name="Liang C."/>
            <person name="Lipzen A."/>
            <person name="Lutzoni F."/>
            <person name="Magnuson J."/>
            <person name="Mondo S."/>
            <person name="Nolan M."/>
            <person name="Ohm R."/>
            <person name="Pangilinan J."/>
            <person name="Park H.-J.H."/>
            <person name="Ramirez L."/>
            <person name="Alfaro M."/>
            <person name="Sun H."/>
            <person name="Tritt A."/>
            <person name="Yoshinaga Y."/>
            <person name="Zwiers L.-H.L."/>
            <person name="Turgeon B.G."/>
            <person name="Goodwin S.B."/>
            <person name="Spatafora J.W."/>
            <person name="Crous P.W."/>
            <person name="Grigoriev I.V."/>
        </authorList>
    </citation>
    <scope>NUCLEOTIDE SEQUENCE [LARGE SCALE GENOMIC DNA]</scope>
    <source>
        <strain evidence="2 3">CBS 611.86</strain>
    </source>
</reference>
<keyword evidence="1" id="KW-0732">Signal</keyword>
<keyword evidence="3" id="KW-1185">Reference proteome</keyword>
<evidence type="ECO:0000256" key="1">
    <source>
        <dbReference type="SAM" id="SignalP"/>
    </source>
</evidence>
<protein>
    <submittedName>
        <fullName evidence="2">Uncharacterized protein</fullName>
    </submittedName>
</protein>
<proteinExistence type="predicted"/>
<feature type="signal peptide" evidence="1">
    <location>
        <begin position="1"/>
        <end position="19"/>
    </location>
</feature>
<organism evidence="2 3">
    <name type="scientific">Massariosphaeria phaeospora</name>
    <dbReference type="NCBI Taxonomy" id="100035"/>
    <lineage>
        <taxon>Eukaryota</taxon>
        <taxon>Fungi</taxon>
        <taxon>Dikarya</taxon>
        <taxon>Ascomycota</taxon>
        <taxon>Pezizomycotina</taxon>
        <taxon>Dothideomycetes</taxon>
        <taxon>Pleosporomycetidae</taxon>
        <taxon>Pleosporales</taxon>
        <taxon>Pleosporales incertae sedis</taxon>
        <taxon>Massariosphaeria</taxon>
    </lineage>
</organism>
<sequence length="90" mass="10322">MSGSYLFHILLQIFHMATTSPRIRVIWAQLLNAQITQPGTEPECSGKSLLVLIQNDQQLHRFEAPYAKDPKNAERLWALSEKLVKSDFKL</sequence>
<evidence type="ECO:0000313" key="3">
    <source>
        <dbReference type="Proteomes" id="UP000481861"/>
    </source>
</evidence>
<dbReference type="Proteomes" id="UP000481861">
    <property type="component" value="Unassembled WGS sequence"/>
</dbReference>
<evidence type="ECO:0000313" key="2">
    <source>
        <dbReference type="EMBL" id="KAF2867749.1"/>
    </source>
</evidence>
<dbReference type="AlphaFoldDB" id="A0A7C8I0V4"/>
<gene>
    <name evidence="2" type="ORF">BDV95DRAFT_622083</name>
</gene>
<comment type="caution">
    <text evidence="2">The sequence shown here is derived from an EMBL/GenBank/DDBJ whole genome shotgun (WGS) entry which is preliminary data.</text>
</comment>
<accession>A0A7C8I0V4</accession>
<name>A0A7C8I0V4_9PLEO</name>
<feature type="chain" id="PRO_5028968934" evidence="1">
    <location>
        <begin position="20"/>
        <end position="90"/>
    </location>
</feature>
<dbReference type="EMBL" id="JAADJZ010000022">
    <property type="protein sequence ID" value="KAF2867749.1"/>
    <property type="molecule type" value="Genomic_DNA"/>
</dbReference>